<evidence type="ECO:0000256" key="1">
    <source>
        <dbReference type="ARBA" id="ARBA00010652"/>
    </source>
</evidence>
<evidence type="ECO:0000259" key="3">
    <source>
        <dbReference type="Pfam" id="PF00823"/>
    </source>
</evidence>
<feature type="domain" description="PPE" evidence="3">
    <location>
        <begin position="4"/>
        <end position="163"/>
    </location>
</feature>
<dbReference type="InterPro" id="IPR000030">
    <property type="entry name" value="PPE_dom"/>
</dbReference>
<dbReference type="InterPro" id="IPR038332">
    <property type="entry name" value="PPE_sf"/>
</dbReference>
<protein>
    <recommendedName>
        <fullName evidence="3">PPE domain-containing protein</fullName>
    </recommendedName>
</protein>
<dbReference type="Gene3D" id="1.20.1260.20">
    <property type="entry name" value="PPE superfamily"/>
    <property type="match status" value="1"/>
</dbReference>
<gene>
    <name evidence="4" type="ORF">AWC17_13320</name>
</gene>
<feature type="region of interest" description="Disordered" evidence="2">
    <location>
        <begin position="233"/>
        <end position="277"/>
    </location>
</feature>
<dbReference type="Pfam" id="PF00823">
    <property type="entry name" value="PPE"/>
    <property type="match status" value="1"/>
</dbReference>
<dbReference type="EMBL" id="LQPH01000154">
    <property type="protein sequence ID" value="ORW17174.1"/>
    <property type="molecule type" value="Genomic_DNA"/>
</dbReference>
<name>A0A1X1Z1K9_9MYCO</name>
<evidence type="ECO:0000313" key="5">
    <source>
        <dbReference type="Proteomes" id="UP000193781"/>
    </source>
</evidence>
<keyword evidence="5" id="KW-1185">Reference proteome</keyword>
<dbReference type="Proteomes" id="UP000193781">
    <property type="component" value="Unassembled WGS sequence"/>
</dbReference>
<accession>A0A1X1Z1K9</accession>
<comment type="similarity">
    <text evidence="1">Belongs to the mycobacterial PPE family.</text>
</comment>
<evidence type="ECO:0000313" key="4">
    <source>
        <dbReference type="EMBL" id="ORW17174.1"/>
    </source>
</evidence>
<reference evidence="4 5" key="1">
    <citation type="submission" date="2016-01" db="EMBL/GenBank/DDBJ databases">
        <title>The new phylogeny of the genus Mycobacterium.</title>
        <authorList>
            <person name="Tarcisio F."/>
            <person name="Conor M."/>
            <person name="Antonella G."/>
            <person name="Elisabetta G."/>
            <person name="Giulia F.S."/>
            <person name="Sara T."/>
            <person name="Anna F."/>
            <person name="Clotilde B."/>
            <person name="Roberto B."/>
            <person name="Veronica D.S."/>
            <person name="Fabio R."/>
            <person name="Monica P."/>
            <person name="Olivier J."/>
            <person name="Enrico T."/>
            <person name="Nicola S."/>
        </authorList>
    </citation>
    <scope>NUCLEOTIDE SEQUENCE [LARGE SCALE GENOMIC DNA]</scope>
    <source>
        <strain evidence="4 5">DSM 44803</strain>
    </source>
</reference>
<organism evidence="4 5">
    <name type="scientific">Mycobacterium nebraskense</name>
    <dbReference type="NCBI Taxonomy" id="244292"/>
    <lineage>
        <taxon>Bacteria</taxon>
        <taxon>Bacillati</taxon>
        <taxon>Actinomycetota</taxon>
        <taxon>Actinomycetes</taxon>
        <taxon>Mycobacteriales</taxon>
        <taxon>Mycobacteriaceae</taxon>
        <taxon>Mycobacterium</taxon>
    </lineage>
</organism>
<proteinExistence type="inferred from homology"/>
<dbReference type="RefSeq" id="WP_085165144.1">
    <property type="nucleotide sequence ID" value="NZ_LQPH01000154.1"/>
</dbReference>
<evidence type="ECO:0000256" key="2">
    <source>
        <dbReference type="SAM" id="MobiDB-lite"/>
    </source>
</evidence>
<sequence>MYVDFWSLPPEVNSARLSAGAGPMAHAPQIAGYQALAASHMAQSSLMMATTAGAAAGWQGAGSLGMEGAATPLAAWNSTVSGFAAKAAGTIAAMQTAYSTTVASTIHFSVAIANRLLEAALESSNFMGVNTIPIGVNNAQYAEFWAQNAGASSGYATAAAPLISALGVPLAPAPLGANPMGMASAAASIGIDAGELGAQALGSGLTEGTSATESLLGAAPLAASTAGSVANSGVGAQAGTQPGSGAGAQPTAGTGAPGSDQAAASPDMLSAAQSMAGPMLSAPSSAIQAATSPLTQGGSELLSGAGQFGSMGSAMMSPGLGTSGLGAGPGLGALTGGPGSAAGLSGGNGGFAGGGSAVSAALTKPSAGGAMSGPLGLPGSWWSAQEEPAAAAGARSAGAGAGGGATAGAGAPGMYGMSPAAAGRQARRSDREASEADKLVLLDGGLGAMPVFTDDGEVVYATGQGV</sequence>
<comment type="caution">
    <text evidence="4">The sequence shown here is derived from an EMBL/GenBank/DDBJ whole genome shotgun (WGS) entry which is preliminary data.</text>
</comment>
<dbReference type="OrthoDB" id="4721978at2"/>
<dbReference type="AlphaFoldDB" id="A0A1X1Z1K9"/>
<feature type="compositionally biased region" description="Low complexity" evidence="2">
    <location>
        <begin position="241"/>
        <end position="259"/>
    </location>
</feature>
<dbReference type="SUPFAM" id="SSF140459">
    <property type="entry name" value="PE/PPE dimer-like"/>
    <property type="match status" value="1"/>
</dbReference>